<keyword evidence="1" id="KW-0175">Coiled coil</keyword>
<accession>A0A5C5Z2N6</accession>
<comment type="caution">
    <text evidence="3">The sequence shown here is derived from an EMBL/GenBank/DDBJ whole genome shotgun (WGS) entry which is preliminary data.</text>
</comment>
<evidence type="ECO:0000256" key="1">
    <source>
        <dbReference type="SAM" id="Coils"/>
    </source>
</evidence>
<proteinExistence type="predicted"/>
<evidence type="ECO:0000313" key="3">
    <source>
        <dbReference type="EMBL" id="TWT81207.1"/>
    </source>
</evidence>
<feature type="coiled-coil region" evidence="1">
    <location>
        <begin position="207"/>
        <end position="234"/>
    </location>
</feature>
<dbReference type="GO" id="GO:0008092">
    <property type="term" value="F:cytoskeletal protein binding"/>
    <property type="evidence" value="ECO:0007669"/>
    <property type="project" value="InterPro"/>
</dbReference>
<dbReference type="RefSeq" id="WP_146396983.1">
    <property type="nucleotide sequence ID" value="NZ_SJPJ01000001.1"/>
</dbReference>
<evidence type="ECO:0000259" key="2">
    <source>
        <dbReference type="Pfam" id="PF03983"/>
    </source>
</evidence>
<dbReference type="Proteomes" id="UP000315010">
    <property type="component" value="Unassembled WGS sequence"/>
</dbReference>
<protein>
    <recommendedName>
        <fullName evidence="2">SLA1 homology domain-containing protein</fullName>
    </recommendedName>
</protein>
<gene>
    <name evidence="3" type="ORF">CA13_26560</name>
</gene>
<evidence type="ECO:0000313" key="4">
    <source>
        <dbReference type="Proteomes" id="UP000315010"/>
    </source>
</evidence>
<dbReference type="Pfam" id="PF03983">
    <property type="entry name" value="SHD1"/>
    <property type="match status" value="1"/>
</dbReference>
<dbReference type="Gene3D" id="2.30.30.700">
    <property type="entry name" value="SLA1 homology domain 1"/>
    <property type="match status" value="1"/>
</dbReference>
<name>A0A5C5Z2N6_9BACT</name>
<sequence>MKNSSLVAIIVLLIISFSATELMAVDWIAAISTEKRALIARELVDSSRKEARESISRLKFADDKERAEELIREIGFPLNLSYETVVEISTFPDEIKGYLIAQVYKAMVKAEKNEPKVQPKWLWARKFYNEFPRQTGCEVRPTMIVCFYLESVNDNMTVFESLRTIGSGGELRKRDIERFKQLESFSDFLAYYLENKDTAEFESRLELAAKNREKEQIQQEKEQAARERASQIASLKLRTWHDKSLKHTTEAAFKGYKHGVVELQKADLQIIRVGLSELSFPDQKFVREQLKAQR</sequence>
<feature type="domain" description="SLA1 homology" evidence="2">
    <location>
        <begin position="235"/>
        <end position="291"/>
    </location>
</feature>
<dbReference type="EMBL" id="SJPJ01000001">
    <property type="protein sequence ID" value="TWT81207.1"/>
    <property type="molecule type" value="Genomic_DNA"/>
</dbReference>
<dbReference type="OrthoDB" id="291762at2"/>
<dbReference type="GO" id="GO:0042802">
    <property type="term" value="F:identical protein binding"/>
    <property type="evidence" value="ECO:0007669"/>
    <property type="project" value="InterPro"/>
</dbReference>
<organism evidence="3 4">
    <name type="scientific">Novipirellula herctigrandis</name>
    <dbReference type="NCBI Taxonomy" id="2527986"/>
    <lineage>
        <taxon>Bacteria</taxon>
        <taxon>Pseudomonadati</taxon>
        <taxon>Planctomycetota</taxon>
        <taxon>Planctomycetia</taxon>
        <taxon>Pirellulales</taxon>
        <taxon>Pirellulaceae</taxon>
        <taxon>Novipirellula</taxon>
    </lineage>
</organism>
<dbReference type="GO" id="GO:0030674">
    <property type="term" value="F:protein-macromolecule adaptor activity"/>
    <property type="evidence" value="ECO:0007669"/>
    <property type="project" value="InterPro"/>
</dbReference>
<dbReference type="GO" id="GO:0043130">
    <property type="term" value="F:ubiquitin binding"/>
    <property type="evidence" value="ECO:0007669"/>
    <property type="project" value="InterPro"/>
</dbReference>
<reference evidence="3 4" key="1">
    <citation type="submission" date="2019-02" db="EMBL/GenBank/DDBJ databases">
        <title>Deep-cultivation of Planctomycetes and their phenomic and genomic characterization uncovers novel biology.</title>
        <authorList>
            <person name="Wiegand S."/>
            <person name="Jogler M."/>
            <person name="Boedeker C."/>
            <person name="Pinto D."/>
            <person name="Vollmers J."/>
            <person name="Rivas-Marin E."/>
            <person name="Kohn T."/>
            <person name="Peeters S.H."/>
            <person name="Heuer A."/>
            <person name="Rast P."/>
            <person name="Oberbeckmann S."/>
            <person name="Bunk B."/>
            <person name="Jeske O."/>
            <person name="Meyerdierks A."/>
            <person name="Storesund J.E."/>
            <person name="Kallscheuer N."/>
            <person name="Luecker S."/>
            <person name="Lage O.M."/>
            <person name="Pohl T."/>
            <person name="Merkel B.J."/>
            <person name="Hornburger P."/>
            <person name="Mueller R.-W."/>
            <person name="Bruemmer F."/>
            <person name="Labrenz M."/>
            <person name="Spormann A.M."/>
            <person name="Op Den Camp H."/>
            <person name="Overmann J."/>
            <person name="Amann R."/>
            <person name="Jetten M.S.M."/>
            <person name="Mascher T."/>
            <person name="Medema M.H."/>
            <person name="Devos D.P."/>
            <person name="Kaster A.-K."/>
            <person name="Ovreas L."/>
            <person name="Rohde M."/>
            <person name="Galperin M.Y."/>
            <person name="Jogler C."/>
        </authorList>
    </citation>
    <scope>NUCLEOTIDE SEQUENCE [LARGE SCALE GENOMIC DNA]</scope>
    <source>
        <strain evidence="3 4">CA13</strain>
    </source>
</reference>
<keyword evidence="4" id="KW-1185">Reference proteome</keyword>
<dbReference type="InterPro" id="IPR007131">
    <property type="entry name" value="SHD1"/>
</dbReference>
<dbReference type="AlphaFoldDB" id="A0A5C5Z2N6"/>